<dbReference type="PANTHER" id="PTHR31143:SF2">
    <property type="entry name" value="FR47-LIKE DOMAIN-CONTAINING PROTEIN-RELATED"/>
    <property type="match status" value="1"/>
</dbReference>
<keyword evidence="3" id="KW-1185">Reference proteome</keyword>
<dbReference type="Gene3D" id="3.40.630.30">
    <property type="match status" value="1"/>
</dbReference>
<evidence type="ECO:0000313" key="3">
    <source>
        <dbReference type="Proteomes" id="UP000186890"/>
    </source>
</evidence>
<dbReference type="InterPro" id="IPR016181">
    <property type="entry name" value="Acyl_CoA_acyltransferase"/>
</dbReference>
<dbReference type="PROSITE" id="PS51186">
    <property type="entry name" value="GNAT"/>
    <property type="match status" value="1"/>
</dbReference>
<accession>A0A1Q8EAR5</accession>
<dbReference type="InterPro" id="IPR000182">
    <property type="entry name" value="GNAT_dom"/>
</dbReference>
<dbReference type="PANTHER" id="PTHR31143">
    <property type="match status" value="1"/>
</dbReference>
<sequence>MKEIAVRSIRAFEHWQKNMVRHGLASGLGRLFSDDSERSFLYDLGNFLFLAGEGQKEFLQCYTEHHGLEHKILISEEASWQELLNQDASLKRFTRYAFENQADFEIEHLAQLVQSLPQYAEIQPIDAEIYQQLQSETWSVDLKGAWQTFSDFETAGGYGFVVVSQGRICAGISTGLVYKRAIEIEIATDPAYQRQGLARSLAAKMILASCERRMFPLWDAHNEASKNLAEQLGYRLITAYPAYEEREE</sequence>
<comment type="caution">
    <text evidence="2">The sequence shown here is derived from an EMBL/GenBank/DDBJ whole genome shotgun (WGS) entry which is preliminary data.</text>
</comment>
<organism evidence="2 3">
    <name type="scientific">Streptococcus cuniculi</name>
    <dbReference type="NCBI Taxonomy" id="1432788"/>
    <lineage>
        <taxon>Bacteria</taxon>
        <taxon>Bacillati</taxon>
        <taxon>Bacillota</taxon>
        <taxon>Bacilli</taxon>
        <taxon>Lactobacillales</taxon>
        <taxon>Streptococcaceae</taxon>
        <taxon>Streptococcus</taxon>
    </lineage>
</organism>
<evidence type="ECO:0000259" key="1">
    <source>
        <dbReference type="PROSITE" id="PS51186"/>
    </source>
</evidence>
<dbReference type="Pfam" id="PF12746">
    <property type="entry name" value="GNAT_acetyltran"/>
    <property type="match status" value="1"/>
</dbReference>
<dbReference type="Proteomes" id="UP000186890">
    <property type="component" value="Unassembled WGS sequence"/>
</dbReference>
<feature type="domain" description="N-acetyltransferase" evidence="1">
    <location>
        <begin position="117"/>
        <end position="248"/>
    </location>
</feature>
<dbReference type="InterPro" id="IPR042573">
    <property type="entry name" value="GNAT_acetyltra_N"/>
</dbReference>
<dbReference type="GO" id="GO:0016747">
    <property type="term" value="F:acyltransferase activity, transferring groups other than amino-acyl groups"/>
    <property type="evidence" value="ECO:0007669"/>
    <property type="project" value="InterPro"/>
</dbReference>
<name>A0A1Q8EAR5_9STRE</name>
<evidence type="ECO:0000313" key="2">
    <source>
        <dbReference type="EMBL" id="OLF48889.1"/>
    </source>
</evidence>
<protein>
    <recommendedName>
        <fullName evidence="1">N-acetyltransferase domain-containing protein</fullName>
    </recommendedName>
</protein>
<reference evidence="3" key="1">
    <citation type="submission" date="2016-12" db="EMBL/GenBank/DDBJ databases">
        <authorList>
            <person name="Gulvik C.A."/>
        </authorList>
    </citation>
    <scope>NUCLEOTIDE SEQUENCE [LARGE SCALE GENOMIC DNA]</scope>
    <source>
        <strain evidence="3">NED12-00049-6B</strain>
    </source>
</reference>
<dbReference type="RefSeq" id="WP_075103932.1">
    <property type="nucleotide sequence ID" value="NZ_MSJM01000001.1"/>
</dbReference>
<dbReference type="OrthoDB" id="7054616at2"/>
<dbReference type="EMBL" id="MSJM01000001">
    <property type="protein sequence ID" value="OLF48889.1"/>
    <property type="molecule type" value="Genomic_DNA"/>
</dbReference>
<proteinExistence type="predicted"/>
<dbReference type="CDD" id="cd04301">
    <property type="entry name" value="NAT_SF"/>
    <property type="match status" value="1"/>
</dbReference>
<dbReference type="SUPFAM" id="SSF55729">
    <property type="entry name" value="Acyl-CoA N-acyltransferases (Nat)"/>
    <property type="match status" value="1"/>
</dbReference>
<dbReference type="AlphaFoldDB" id="A0A1Q8EAR5"/>
<dbReference type="Gene3D" id="3.40.630.110">
    <property type="entry name" value="GNAT acetyltransferase-like"/>
    <property type="match status" value="1"/>
</dbReference>
<dbReference type="InterPro" id="IPR027365">
    <property type="entry name" value="GNAT_acetyltra_YdfB-like"/>
</dbReference>
<gene>
    <name evidence="2" type="ORF">BU202_00970</name>
</gene>